<evidence type="ECO:0000313" key="1">
    <source>
        <dbReference type="EMBL" id="SDS32938.1"/>
    </source>
</evidence>
<dbReference type="InterPro" id="IPR034660">
    <property type="entry name" value="DinB/YfiT-like"/>
</dbReference>
<proteinExistence type="predicted"/>
<dbReference type="InterPro" id="IPR007061">
    <property type="entry name" value="MST-like"/>
</dbReference>
<organism evidence="1 2">
    <name type="scientific">Microlunatus soli</name>
    <dbReference type="NCBI Taxonomy" id="630515"/>
    <lineage>
        <taxon>Bacteria</taxon>
        <taxon>Bacillati</taxon>
        <taxon>Actinomycetota</taxon>
        <taxon>Actinomycetes</taxon>
        <taxon>Propionibacteriales</taxon>
        <taxon>Propionibacteriaceae</taxon>
        <taxon>Microlunatus</taxon>
    </lineage>
</organism>
<dbReference type="STRING" id="630515.SAMN04489812_1582"/>
<dbReference type="RefSeq" id="WP_091522568.1">
    <property type="nucleotide sequence ID" value="NZ_LT629772.1"/>
</dbReference>
<dbReference type="OrthoDB" id="2363925at2"/>
<dbReference type="Proteomes" id="UP000199103">
    <property type="component" value="Chromosome I"/>
</dbReference>
<accession>A0A1H1RB65</accession>
<sequence length="179" mass="19443">MSETGSPNDTAALRALVTDAFERVLELVEGISADLSPELAGYRPDPEANTIAWLVWHAARVQDDHIADLAGIDQVWPTWRDRFALPFEPFATGYGQSADDVGKVAVSGDLLAGYYRDVHTLTSGYLDRLTAAELERVVDTNWDPPVTASARLVSVIGDTTQHLGQAYYIRGLAERAGVA</sequence>
<dbReference type="EMBL" id="LT629772">
    <property type="protein sequence ID" value="SDS32938.1"/>
    <property type="molecule type" value="Genomic_DNA"/>
</dbReference>
<dbReference type="Gene3D" id="1.20.120.450">
    <property type="entry name" value="dinb family like domain"/>
    <property type="match status" value="1"/>
</dbReference>
<protein>
    <recommendedName>
        <fullName evidence="3">DinB superfamily protein</fullName>
    </recommendedName>
</protein>
<evidence type="ECO:0000313" key="2">
    <source>
        <dbReference type="Proteomes" id="UP000199103"/>
    </source>
</evidence>
<gene>
    <name evidence="1" type="ORF">SAMN04489812_1582</name>
</gene>
<reference evidence="1 2" key="1">
    <citation type="submission" date="2016-10" db="EMBL/GenBank/DDBJ databases">
        <authorList>
            <person name="de Groot N.N."/>
        </authorList>
    </citation>
    <scope>NUCLEOTIDE SEQUENCE [LARGE SCALE GENOMIC DNA]</scope>
    <source>
        <strain evidence="1 2">DSM 21800</strain>
    </source>
</reference>
<dbReference type="SUPFAM" id="SSF109854">
    <property type="entry name" value="DinB/YfiT-like putative metalloenzymes"/>
    <property type="match status" value="1"/>
</dbReference>
<dbReference type="Pfam" id="PF04978">
    <property type="entry name" value="MST"/>
    <property type="match status" value="1"/>
</dbReference>
<evidence type="ECO:0008006" key="3">
    <source>
        <dbReference type="Google" id="ProtNLM"/>
    </source>
</evidence>
<dbReference type="NCBIfam" id="NF047843">
    <property type="entry name" value="MST_Rv0443"/>
    <property type="match status" value="1"/>
</dbReference>
<name>A0A1H1RB65_9ACTN</name>
<dbReference type="AlphaFoldDB" id="A0A1H1RB65"/>
<keyword evidence="2" id="KW-1185">Reference proteome</keyword>